<evidence type="ECO:0000313" key="6">
    <source>
        <dbReference type="Proteomes" id="UP000199046"/>
    </source>
</evidence>
<dbReference type="Pfam" id="PF21155">
    <property type="entry name" value="VpsT-like_REC"/>
    <property type="match status" value="1"/>
</dbReference>
<dbReference type="PROSITE" id="PS00622">
    <property type="entry name" value="HTH_LUXR_1"/>
    <property type="match status" value="1"/>
</dbReference>
<dbReference type="FunFam" id="1.10.10.10:FF:000153">
    <property type="entry name" value="LuxR family transcriptional regulator"/>
    <property type="match status" value="1"/>
</dbReference>
<dbReference type="CDD" id="cd06170">
    <property type="entry name" value="LuxR_C_like"/>
    <property type="match status" value="1"/>
</dbReference>
<dbReference type="PRINTS" id="PR00038">
    <property type="entry name" value="HTHLUXR"/>
</dbReference>
<keyword evidence="2" id="KW-0238">DNA-binding</keyword>
<reference evidence="6" key="1">
    <citation type="submission" date="2016-10" db="EMBL/GenBank/DDBJ databases">
        <authorList>
            <person name="Varghese N."/>
            <person name="Submissions S."/>
        </authorList>
    </citation>
    <scope>NUCLEOTIDE SEQUENCE [LARGE SCALE GENOMIC DNA]</scope>
    <source>
        <strain evidence="6">DSM 23439</strain>
    </source>
</reference>
<dbReference type="InterPro" id="IPR049151">
    <property type="entry name" value="CsgD-like_REC"/>
</dbReference>
<feature type="domain" description="HTH luxR-type" evidence="4">
    <location>
        <begin position="148"/>
        <end position="213"/>
    </location>
</feature>
<accession>A0A1I1JTZ9</accession>
<name>A0A1I1JTZ9_9GAMM</name>
<dbReference type="PANTHER" id="PTHR44688">
    <property type="entry name" value="DNA-BINDING TRANSCRIPTIONAL ACTIVATOR DEVR_DOSR"/>
    <property type="match status" value="1"/>
</dbReference>
<dbReference type="GO" id="GO:0003677">
    <property type="term" value="F:DNA binding"/>
    <property type="evidence" value="ECO:0007669"/>
    <property type="project" value="UniProtKB-KW"/>
</dbReference>
<dbReference type="OrthoDB" id="561214at2"/>
<sequence length="227" mass="26110">MDVTNTALIMVTKGSPQNELFLDYLRQQLGCHVQQLPTDEPPELPEHLKGCRVVALLDDDHLEESVLRDWTQQLGQYDEAIFTAFNMSDEDRAVSLMMRMPLHGIFYRGDSLELISKGIRKLFEGEMWLSRPLMERLLCAYWHRQHDEQLPLASLTPREQEILGLLDSGASNLDIADRLSISEHTVKSHLYHVFRKLKVRNRAQALNLLRQQPTAVVAAPRTRRDSA</sequence>
<dbReference type="Proteomes" id="UP000199046">
    <property type="component" value="Unassembled WGS sequence"/>
</dbReference>
<dbReference type="AlphaFoldDB" id="A0A1I1JTZ9"/>
<dbReference type="SUPFAM" id="SSF46894">
    <property type="entry name" value="C-terminal effector domain of the bipartite response regulators"/>
    <property type="match status" value="1"/>
</dbReference>
<evidence type="ECO:0000313" key="5">
    <source>
        <dbReference type="EMBL" id="SFC52119.1"/>
    </source>
</evidence>
<dbReference type="Gene3D" id="1.10.10.10">
    <property type="entry name" value="Winged helix-like DNA-binding domain superfamily/Winged helix DNA-binding domain"/>
    <property type="match status" value="1"/>
</dbReference>
<dbReference type="InterPro" id="IPR016032">
    <property type="entry name" value="Sig_transdc_resp-reg_C-effctor"/>
</dbReference>
<organism evidence="5 6">
    <name type="scientific">Kushneria avicenniae</name>
    <dbReference type="NCBI Taxonomy" id="402385"/>
    <lineage>
        <taxon>Bacteria</taxon>
        <taxon>Pseudomonadati</taxon>
        <taxon>Pseudomonadota</taxon>
        <taxon>Gammaproteobacteria</taxon>
        <taxon>Oceanospirillales</taxon>
        <taxon>Halomonadaceae</taxon>
        <taxon>Kushneria</taxon>
    </lineage>
</organism>
<dbReference type="RefSeq" id="WP_090133014.1">
    <property type="nucleotide sequence ID" value="NZ_FOLY01000003.1"/>
</dbReference>
<dbReference type="GO" id="GO:0006355">
    <property type="term" value="P:regulation of DNA-templated transcription"/>
    <property type="evidence" value="ECO:0007669"/>
    <property type="project" value="InterPro"/>
</dbReference>
<dbReference type="Pfam" id="PF00196">
    <property type="entry name" value="GerE"/>
    <property type="match status" value="1"/>
</dbReference>
<dbReference type="EMBL" id="FOLY01000003">
    <property type="protein sequence ID" value="SFC52119.1"/>
    <property type="molecule type" value="Genomic_DNA"/>
</dbReference>
<dbReference type="InterPro" id="IPR036388">
    <property type="entry name" value="WH-like_DNA-bd_sf"/>
</dbReference>
<evidence type="ECO:0000256" key="2">
    <source>
        <dbReference type="ARBA" id="ARBA00023125"/>
    </source>
</evidence>
<dbReference type="PANTHER" id="PTHR44688:SF16">
    <property type="entry name" value="DNA-BINDING TRANSCRIPTIONAL ACTIVATOR DEVR_DOSR"/>
    <property type="match status" value="1"/>
</dbReference>
<dbReference type="STRING" id="402385.SAMN05421848_1771"/>
<protein>
    <submittedName>
        <fullName evidence="5">LuxR family transcriptional regulator, csgAB operon transcriptional regulatory protein</fullName>
    </submittedName>
</protein>
<dbReference type="PROSITE" id="PS50043">
    <property type="entry name" value="HTH_LUXR_2"/>
    <property type="match status" value="1"/>
</dbReference>
<evidence type="ECO:0000259" key="4">
    <source>
        <dbReference type="PROSITE" id="PS50043"/>
    </source>
</evidence>
<dbReference type="Gene3D" id="3.40.50.2300">
    <property type="match status" value="1"/>
</dbReference>
<dbReference type="SMART" id="SM00421">
    <property type="entry name" value="HTH_LUXR"/>
    <property type="match status" value="1"/>
</dbReference>
<keyword evidence="3" id="KW-0804">Transcription</keyword>
<evidence type="ECO:0000256" key="1">
    <source>
        <dbReference type="ARBA" id="ARBA00023015"/>
    </source>
</evidence>
<keyword evidence="6" id="KW-1185">Reference proteome</keyword>
<gene>
    <name evidence="5" type="ORF">SAMN05421848_1771</name>
</gene>
<proteinExistence type="predicted"/>
<keyword evidence="1" id="KW-0805">Transcription regulation</keyword>
<dbReference type="InterPro" id="IPR000792">
    <property type="entry name" value="Tscrpt_reg_LuxR_C"/>
</dbReference>
<evidence type="ECO:0000256" key="3">
    <source>
        <dbReference type="ARBA" id="ARBA00023163"/>
    </source>
</evidence>